<name>A0A9P1KC77_9CYAN</name>
<dbReference type="Gene3D" id="3.40.50.300">
    <property type="entry name" value="P-loop containing nucleotide triphosphate hydrolases"/>
    <property type="match status" value="1"/>
</dbReference>
<evidence type="ECO:0000259" key="1">
    <source>
        <dbReference type="Pfam" id="PF00931"/>
    </source>
</evidence>
<dbReference type="PRINTS" id="PR00364">
    <property type="entry name" value="DISEASERSIST"/>
</dbReference>
<evidence type="ECO:0008006" key="5">
    <source>
        <dbReference type="Google" id="ProtNLM"/>
    </source>
</evidence>
<organism evidence="3 4">
    <name type="scientific">Limnospira indica PCC 8005</name>
    <dbReference type="NCBI Taxonomy" id="376219"/>
    <lineage>
        <taxon>Bacteria</taxon>
        <taxon>Bacillati</taxon>
        <taxon>Cyanobacteriota</taxon>
        <taxon>Cyanophyceae</taxon>
        <taxon>Oscillatoriophycideae</taxon>
        <taxon>Oscillatoriales</taxon>
        <taxon>Sirenicapillariaceae</taxon>
        <taxon>Limnospira</taxon>
    </lineage>
</organism>
<dbReference type="AlphaFoldDB" id="A0A9P1KC77"/>
<protein>
    <recommendedName>
        <fullName evidence="5">NB-ARC domain-containing protein</fullName>
    </recommendedName>
</protein>
<dbReference type="GO" id="GO:0043531">
    <property type="term" value="F:ADP binding"/>
    <property type="evidence" value="ECO:0007669"/>
    <property type="project" value="InterPro"/>
</dbReference>
<accession>A0A9P1KC77</accession>
<evidence type="ECO:0000313" key="4">
    <source>
        <dbReference type="Proteomes" id="UP000032946"/>
    </source>
</evidence>
<dbReference type="Pfam" id="PF26355">
    <property type="entry name" value="HTH_VMAP-M9"/>
    <property type="match status" value="1"/>
</dbReference>
<sequence>MNLKKAKIIRDRLLSMLKPGFQLSDIQEQVFCESWEKRSYREIATRLGYEHDYIRQIGAQLWKMLSKATGKTVTKRNLHTVLQEEYCRWQEARQFPTCWQDWGEATNVSQFWGREAELERLKRWVLSDRCSLVGIVGFGGVGKTALSVKFSQEVQQEFEVVIWRSLRDRPPLLSLLADILSVINYTQTVTVEPSETRMLSMLIKVLQQRRCLLVLDNWDTVLDPRRECLKLYLSGYEGYGELLKYIGEIQHQSCAIVTSREKPDEITT</sequence>
<feature type="domain" description="vWA-MoxR associated protein N-terminal HTH" evidence="2">
    <location>
        <begin position="18"/>
        <end position="83"/>
    </location>
</feature>
<dbReference type="RefSeq" id="WP_008057317.1">
    <property type="nucleotide sequence ID" value="NZ_FO818640.1"/>
</dbReference>
<dbReference type="Proteomes" id="UP000032946">
    <property type="component" value="Chromosome"/>
</dbReference>
<dbReference type="InterPro" id="IPR058651">
    <property type="entry name" value="HTH_VMAP-M9"/>
</dbReference>
<dbReference type="PANTHER" id="PTHR47691:SF3">
    <property type="entry name" value="HTH-TYPE TRANSCRIPTIONAL REGULATOR RV0890C-RELATED"/>
    <property type="match status" value="1"/>
</dbReference>
<dbReference type="Pfam" id="PF00931">
    <property type="entry name" value="NB-ARC"/>
    <property type="match status" value="1"/>
</dbReference>
<evidence type="ECO:0000313" key="3">
    <source>
        <dbReference type="EMBL" id="CDM93414.1"/>
    </source>
</evidence>
<dbReference type="PANTHER" id="PTHR47691">
    <property type="entry name" value="REGULATOR-RELATED"/>
    <property type="match status" value="1"/>
</dbReference>
<gene>
    <name evidence="3" type="ORF">ARTHRO_11087</name>
</gene>
<feature type="domain" description="NB-ARC" evidence="1">
    <location>
        <begin position="115"/>
        <end position="220"/>
    </location>
</feature>
<reference evidence="3 4" key="1">
    <citation type="submission" date="2014-02" db="EMBL/GenBank/DDBJ databases">
        <authorList>
            <person name="Genoscope - CEA"/>
        </authorList>
    </citation>
    <scope>NUCLEOTIDE SEQUENCE [LARGE SCALE GENOMIC DNA]</scope>
    <source>
        <strain evidence="3 4">PCC 8005</strain>
    </source>
</reference>
<keyword evidence="4" id="KW-1185">Reference proteome</keyword>
<dbReference type="InterPro" id="IPR027417">
    <property type="entry name" value="P-loop_NTPase"/>
</dbReference>
<evidence type="ECO:0000259" key="2">
    <source>
        <dbReference type="Pfam" id="PF26355"/>
    </source>
</evidence>
<proteinExistence type="predicted"/>
<dbReference type="InterPro" id="IPR002182">
    <property type="entry name" value="NB-ARC"/>
</dbReference>
<dbReference type="SUPFAM" id="SSF52540">
    <property type="entry name" value="P-loop containing nucleoside triphosphate hydrolases"/>
    <property type="match status" value="1"/>
</dbReference>
<dbReference type="EMBL" id="FO818640">
    <property type="protein sequence ID" value="CDM93414.1"/>
    <property type="molecule type" value="Genomic_DNA"/>
</dbReference>